<evidence type="ECO:0000313" key="2">
    <source>
        <dbReference type="EMBL" id="RCI00733.1"/>
    </source>
</evidence>
<organism evidence="2 3">
    <name type="scientific">Rhizopus azygosporus</name>
    <name type="common">Rhizopus microsporus var. azygosporus</name>
    <dbReference type="NCBI Taxonomy" id="86630"/>
    <lineage>
        <taxon>Eukaryota</taxon>
        <taxon>Fungi</taxon>
        <taxon>Fungi incertae sedis</taxon>
        <taxon>Mucoromycota</taxon>
        <taxon>Mucoromycotina</taxon>
        <taxon>Mucoromycetes</taxon>
        <taxon>Mucorales</taxon>
        <taxon>Mucorineae</taxon>
        <taxon>Rhizopodaceae</taxon>
        <taxon>Rhizopus</taxon>
    </lineage>
</organism>
<protein>
    <submittedName>
        <fullName evidence="2">Uncharacterized protein</fullName>
    </submittedName>
</protein>
<feature type="compositionally biased region" description="Low complexity" evidence="1">
    <location>
        <begin position="141"/>
        <end position="155"/>
    </location>
</feature>
<name>A0A367KER2_RHIAZ</name>
<feature type="region of interest" description="Disordered" evidence="1">
    <location>
        <begin position="136"/>
        <end position="179"/>
    </location>
</feature>
<dbReference type="OrthoDB" id="2341409at2759"/>
<keyword evidence="3" id="KW-1185">Reference proteome</keyword>
<comment type="caution">
    <text evidence="2">The sequence shown here is derived from an EMBL/GenBank/DDBJ whole genome shotgun (WGS) entry which is preliminary data.</text>
</comment>
<dbReference type="EMBL" id="PJQL01000043">
    <property type="protein sequence ID" value="RCI00733.1"/>
    <property type="molecule type" value="Genomic_DNA"/>
</dbReference>
<reference evidence="2 3" key="1">
    <citation type="journal article" date="2018" name="G3 (Bethesda)">
        <title>Phylogenetic and Phylogenomic Definition of Rhizopus Species.</title>
        <authorList>
            <person name="Gryganskyi A.P."/>
            <person name="Golan J."/>
            <person name="Dolatabadi S."/>
            <person name="Mondo S."/>
            <person name="Robb S."/>
            <person name="Idnurm A."/>
            <person name="Muszewska A."/>
            <person name="Steczkiewicz K."/>
            <person name="Masonjones S."/>
            <person name="Liao H.L."/>
            <person name="Gajdeczka M.T."/>
            <person name="Anike F."/>
            <person name="Vuek A."/>
            <person name="Anishchenko I.M."/>
            <person name="Voigt K."/>
            <person name="de Hoog G.S."/>
            <person name="Smith M.E."/>
            <person name="Heitman J."/>
            <person name="Vilgalys R."/>
            <person name="Stajich J.E."/>
        </authorList>
    </citation>
    <scope>NUCLEOTIDE SEQUENCE [LARGE SCALE GENOMIC DNA]</scope>
    <source>
        <strain evidence="2 3">CBS 357.93</strain>
    </source>
</reference>
<sequence length="306" mass="35621">MNTPATPPYENKKYDLSFLTEEPCRMSILSPPELIEEDYVFNTTTIMHNKRKSIPHRSPSDQIHDKSIIFQLDSVHMVPKILHGTSLLWPLRQRVLKARTYPTKRVKAMKIQIPRLQWQSTTPDDDLVLPKPISMQHHQPEQQQQQQQQQQQPTPTAAPPRRKYSHPHSGRPSRIKGPCQACQETSDGCMRKAFNWPFPTDTEFNDKGKPFVYLCNKCGLRYNKSGGCVCRHCRWVLCKEEKRKAVQLIDQMRSFRPDGKVDLDEDIENFVCNPKYWPCGHTWKVGWVLHSQDADEDEDSLTDDTL</sequence>
<feature type="compositionally biased region" description="Basic residues" evidence="1">
    <location>
        <begin position="160"/>
        <end position="174"/>
    </location>
</feature>
<proteinExistence type="predicted"/>
<accession>A0A367KER2</accession>
<evidence type="ECO:0000313" key="3">
    <source>
        <dbReference type="Proteomes" id="UP000252139"/>
    </source>
</evidence>
<evidence type="ECO:0000256" key="1">
    <source>
        <dbReference type="SAM" id="MobiDB-lite"/>
    </source>
</evidence>
<dbReference type="AlphaFoldDB" id="A0A367KER2"/>
<dbReference type="STRING" id="86630.A0A367KER2"/>
<dbReference type="Proteomes" id="UP000252139">
    <property type="component" value="Unassembled WGS sequence"/>
</dbReference>
<gene>
    <name evidence="2" type="ORF">CU097_012468</name>
</gene>